<accession>A0ABP0E3H3</accession>
<reference evidence="16 17" key="1">
    <citation type="submission" date="2024-01" db="EMBL/GenBank/DDBJ databases">
        <authorList>
            <person name="Allen C."/>
            <person name="Tagirdzhanova G."/>
        </authorList>
    </citation>
    <scope>NUCLEOTIDE SEQUENCE [LARGE SCALE GENOMIC DNA]</scope>
    <source>
        <strain evidence="16 17">CBS 119000</strain>
    </source>
</reference>
<keyword evidence="10 14" id="KW-1133">Transmembrane helix</keyword>
<keyword evidence="11 14" id="KW-0472">Membrane</keyword>
<feature type="domain" description="Glycosyltransferase 2-like" evidence="15">
    <location>
        <begin position="224"/>
        <end position="302"/>
    </location>
</feature>
<comment type="similarity">
    <text evidence="3">Belongs to the glycosyltransferase 2 family.</text>
</comment>
<sequence>MTQPAESRSHLLAAVLSVPVPLLLASITLFGFITCIAGYLLLHRIAPKPRLPFPSEKTYQTSEAAKGTGKEGAIIVSRQLPCWYDKWLAGRHLAEAGAKDDSGKHVASSHNSIAYSLSAIEPAEVGLTVVVPAYNEALRILPALEEMVDYCDRRFGRPKQARGETVASTPTNEKEAAYRPSIPKRRKAPSAAVMYDFPAHRQLSSGGHDSAAAAADDDDARLPSGYEILIVNDASSDNTVQVALDFARERGLHDVLRVITLAKNRGKGGGVTHGLRHARGAYVVFADADGASRFADLDKLIEGCDVVVDASDRGVAIGSRAHLVGSAAVVQRSALRNFLMKSFHFVLTILTPPATSRIGDTQCGFKLFSRAALPHIVPYMHSEGWIFDIEMLMLAESAPATPVVAHDGSFIGTSAGIKVAEVPVGWHEVEGSKMNLVQDSIRMAIGLTVLRASWMLGVYRRRLT</sequence>
<keyword evidence="8" id="KW-0256">Endoplasmic reticulum</keyword>
<evidence type="ECO:0000256" key="1">
    <source>
        <dbReference type="ARBA" id="ARBA00004389"/>
    </source>
</evidence>
<evidence type="ECO:0000256" key="10">
    <source>
        <dbReference type="ARBA" id="ARBA00022989"/>
    </source>
</evidence>
<dbReference type="GO" id="GO:0004581">
    <property type="term" value="F:dolichyl-phosphate beta-glucosyltransferase activity"/>
    <property type="evidence" value="ECO:0007669"/>
    <property type="project" value="UniProtKB-EC"/>
</dbReference>
<evidence type="ECO:0000313" key="17">
    <source>
        <dbReference type="Proteomes" id="UP001642502"/>
    </source>
</evidence>
<evidence type="ECO:0000256" key="11">
    <source>
        <dbReference type="ARBA" id="ARBA00023136"/>
    </source>
</evidence>
<evidence type="ECO:0000256" key="6">
    <source>
        <dbReference type="ARBA" id="ARBA00022679"/>
    </source>
</evidence>
<comment type="catalytic activity">
    <reaction evidence="12">
        <text>a di-trans,poly-cis-dolichyl phosphate + UDP-alpha-D-glucose = a di-trans,poly-cis-dolichyl beta-D-glucosyl phosphate + UDP</text>
        <dbReference type="Rhea" id="RHEA:15401"/>
        <dbReference type="Rhea" id="RHEA-COMP:19498"/>
        <dbReference type="Rhea" id="RHEA-COMP:19502"/>
        <dbReference type="ChEBI" id="CHEBI:57525"/>
        <dbReference type="ChEBI" id="CHEBI:57683"/>
        <dbReference type="ChEBI" id="CHEBI:58223"/>
        <dbReference type="ChEBI" id="CHEBI:58885"/>
        <dbReference type="EC" id="2.4.1.117"/>
    </reaction>
    <physiologicalReaction direction="left-to-right" evidence="12">
        <dbReference type="Rhea" id="RHEA:15402"/>
    </physiologicalReaction>
</comment>
<dbReference type="Pfam" id="PF00535">
    <property type="entry name" value="Glycos_transf_2"/>
    <property type="match status" value="1"/>
</dbReference>
<keyword evidence="5 16" id="KW-0328">Glycosyltransferase</keyword>
<evidence type="ECO:0000256" key="2">
    <source>
        <dbReference type="ARBA" id="ARBA00004922"/>
    </source>
</evidence>
<keyword evidence="17" id="KW-1185">Reference proteome</keyword>
<keyword evidence="6 16" id="KW-0808">Transferase</keyword>
<evidence type="ECO:0000256" key="13">
    <source>
        <dbReference type="SAM" id="MobiDB-lite"/>
    </source>
</evidence>
<dbReference type="Gene3D" id="3.90.550.10">
    <property type="entry name" value="Spore Coat Polysaccharide Biosynthesis Protein SpsA, Chain A"/>
    <property type="match status" value="1"/>
</dbReference>
<evidence type="ECO:0000256" key="9">
    <source>
        <dbReference type="ARBA" id="ARBA00022968"/>
    </source>
</evidence>
<protein>
    <recommendedName>
        <fullName evidence="4">dolichyl-phosphate beta-glucosyltransferase</fullName>
        <ecNumber evidence="4">2.4.1.117</ecNumber>
    </recommendedName>
</protein>
<feature type="region of interest" description="Disordered" evidence="13">
    <location>
        <begin position="159"/>
        <end position="183"/>
    </location>
</feature>
<dbReference type="PANTHER" id="PTHR10859:SF91">
    <property type="entry name" value="DOLICHYL-PHOSPHATE BETA-GLUCOSYLTRANSFERASE"/>
    <property type="match status" value="1"/>
</dbReference>
<evidence type="ECO:0000256" key="12">
    <source>
        <dbReference type="ARBA" id="ARBA00045097"/>
    </source>
</evidence>
<evidence type="ECO:0000256" key="3">
    <source>
        <dbReference type="ARBA" id="ARBA00006739"/>
    </source>
</evidence>
<dbReference type="CDD" id="cd04188">
    <property type="entry name" value="DPG_synthase"/>
    <property type="match status" value="1"/>
</dbReference>
<dbReference type="InterPro" id="IPR001173">
    <property type="entry name" value="Glyco_trans_2-like"/>
</dbReference>
<evidence type="ECO:0000256" key="5">
    <source>
        <dbReference type="ARBA" id="ARBA00022676"/>
    </source>
</evidence>
<evidence type="ECO:0000256" key="14">
    <source>
        <dbReference type="SAM" id="Phobius"/>
    </source>
</evidence>
<evidence type="ECO:0000256" key="7">
    <source>
        <dbReference type="ARBA" id="ARBA00022692"/>
    </source>
</evidence>
<keyword evidence="9" id="KW-0735">Signal-anchor</keyword>
<name>A0ABP0E3H3_9PEZI</name>
<feature type="transmembrane region" description="Helical" evidence="14">
    <location>
        <begin position="20"/>
        <end position="42"/>
    </location>
</feature>
<evidence type="ECO:0000256" key="4">
    <source>
        <dbReference type="ARBA" id="ARBA00012583"/>
    </source>
</evidence>
<dbReference type="InterPro" id="IPR029044">
    <property type="entry name" value="Nucleotide-diphossugar_trans"/>
</dbReference>
<dbReference type="EMBL" id="CAWUON010000135">
    <property type="protein sequence ID" value="CAK7274241.1"/>
    <property type="molecule type" value="Genomic_DNA"/>
</dbReference>
<dbReference type="SUPFAM" id="SSF53448">
    <property type="entry name" value="Nucleotide-diphospho-sugar transferases"/>
    <property type="match status" value="1"/>
</dbReference>
<organism evidence="16 17">
    <name type="scientific">Sporothrix epigloea</name>
    <dbReference type="NCBI Taxonomy" id="1892477"/>
    <lineage>
        <taxon>Eukaryota</taxon>
        <taxon>Fungi</taxon>
        <taxon>Dikarya</taxon>
        <taxon>Ascomycota</taxon>
        <taxon>Pezizomycotina</taxon>
        <taxon>Sordariomycetes</taxon>
        <taxon>Sordariomycetidae</taxon>
        <taxon>Ophiostomatales</taxon>
        <taxon>Ophiostomataceae</taxon>
        <taxon>Sporothrix</taxon>
    </lineage>
</organism>
<comment type="caution">
    <text evidence="16">The sequence shown here is derived from an EMBL/GenBank/DDBJ whole genome shotgun (WGS) entry which is preliminary data.</text>
</comment>
<evidence type="ECO:0000259" key="15">
    <source>
        <dbReference type="Pfam" id="PF00535"/>
    </source>
</evidence>
<keyword evidence="7 14" id="KW-0812">Transmembrane</keyword>
<dbReference type="EC" id="2.4.1.117" evidence="4"/>
<evidence type="ECO:0000256" key="8">
    <source>
        <dbReference type="ARBA" id="ARBA00022824"/>
    </source>
</evidence>
<evidence type="ECO:0000313" key="16">
    <source>
        <dbReference type="EMBL" id="CAK7274241.1"/>
    </source>
</evidence>
<gene>
    <name evidence="16" type="primary">ALG5</name>
    <name evidence="16" type="ORF">SEPCBS119000_006070</name>
</gene>
<comment type="pathway">
    <text evidence="2">Protein modification; protein glycosylation.</text>
</comment>
<dbReference type="InterPro" id="IPR035518">
    <property type="entry name" value="DPG_synthase"/>
</dbReference>
<proteinExistence type="inferred from homology"/>
<dbReference type="PANTHER" id="PTHR10859">
    <property type="entry name" value="GLYCOSYL TRANSFERASE"/>
    <property type="match status" value="1"/>
</dbReference>
<comment type="subcellular location">
    <subcellularLocation>
        <location evidence="1">Endoplasmic reticulum membrane</location>
        <topology evidence="1">Single-pass membrane protein</topology>
    </subcellularLocation>
</comment>
<dbReference type="Proteomes" id="UP001642502">
    <property type="component" value="Unassembled WGS sequence"/>
</dbReference>